<dbReference type="EMBL" id="QGDO01000005">
    <property type="protein sequence ID" value="PWJ40178.1"/>
    <property type="molecule type" value="Genomic_DNA"/>
</dbReference>
<feature type="transmembrane region" description="Helical" evidence="7">
    <location>
        <begin position="53"/>
        <end position="73"/>
    </location>
</feature>
<keyword evidence="9" id="KW-0012">Acyltransferase</keyword>
<name>A0A315Z6W8_SEDFL</name>
<feature type="transmembrane region" description="Helical" evidence="7">
    <location>
        <begin position="258"/>
        <end position="278"/>
    </location>
</feature>
<keyword evidence="3" id="KW-1003">Cell membrane</keyword>
<reference evidence="9 10" key="1">
    <citation type="submission" date="2018-03" db="EMBL/GenBank/DDBJ databases">
        <title>Genomic Encyclopedia of Archaeal and Bacterial Type Strains, Phase II (KMG-II): from individual species to whole genera.</title>
        <authorList>
            <person name="Goeker M."/>
        </authorList>
    </citation>
    <scope>NUCLEOTIDE SEQUENCE [LARGE SCALE GENOMIC DNA]</scope>
    <source>
        <strain evidence="9 10">DSM 28229</strain>
    </source>
</reference>
<comment type="caution">
    <text evidence="9">The sequence shown here is derived from an EMBL/GenBank/DDBJ whole genome shotgun (WGS) entry which is preliminary data.</text>
</comment>
<protein>
    <submittedName>
        <fullName evidence="9">Surface polysaccharide O-acyltransferase-like enzyme</fullName>
    </submittedName>
</protein>
<keyword evidence="10" id="KW-1185">Reference proteome</keyword>
<dbReference type="AlphaFoldDB" id="A0A315Z6W8"/>
<dbReference type="Proteomes" id="UP000245535">
    <property type="component" value="Unassembled WGS sequence"/>
</dbReference>
<feature type="transmembrane region" description="Helical" evidence="7">
    <location>
        <begin position="12"/>
        <end position="33"/>
    </location>
</feature>
<dbReference type="SUPFAM" id="SSF103473">
    <property type="entry name" value="MFS general substrate transporter"/>
    <property type="match status" value="1"/>
</dbReference>
<dbReference type="InterPro" id="IPR002656">
    <property type="entry name" value="Acyl_transf_3_dom"/>
</dbReference>
<dbReference type="GO" id="GO:0016413">
    <property type="term" value="F:O-acetyltransferase activity"/>
    <property type="evidence" value="ECO:0007669"/>
    <property type="project" value="TreeGrafter"/>
</dbReference>
<dbReference type="GO" id="GO:0009246">
    <property type="term" value="P:enterobacterial common antigen biosynthetic process"/>
    <property type="evidence" value="ECO:0007669"/>
    <property type="project" value="TreeGrafter"/>
</dbReference>
<evidence type="ECO:0000313" key="10">
    <source>
        <dbReference type="Proteomes" id="UP000245535"/>
    </source>
</evidence>
<sequence length="357" mass="41510">MKTKERVIYLDLIRALAIFMVLITHATEVFYITGAGQMEIKDGDGIWVNLINSAVRACVPLFVVVSGYLLLPIKQSASDFYRKRLSKIFIPFIIWSLLYVFVPLLWGGTNQERILGELTRLTYNFNWASGHLWFMYMLLGIYLFMPIISPWLKECSRRFEEGFLAVWAFTTLYHYITQFIPDHMMLGEAFWNEFGAIWYFSGYIGYIVLGHYIKKYIHWNRQKLMLVGSSLFIIGFAITALVFDYQMHHTDNIKDLELSWRFCTINVALMTAGIFLMLKDVNFTNEKVRNMIVSFSKYSFGIYLCHMFTQKLAFMIIGDTLATPIAIFSAAILNYIIAYIVVRLMAFLPKSEYVLGT</sequence>
<evidence type="ECO:0000256" key="4">
    <source>
        <dbReference type="ARBA" id="ARBA00022692"/>
    </source>
</evidence>
<feature type="transmembrane region" description="Helical" evidence="7">
    <location>
        <begin position="225"/>
        <end position="246"/>
    </location>
</feature>
<evidence type="ECO:0000256" key="6">
    <source>
        <dbReference type="ARBA" id="ARBA00023136"/>
    </source>
</evidence>
<feature type="transmembrane region" description="Helical" evidence="7">
    <location>
        <begin position="298"/>
        <end position="317"/>
    </location>
</feature>
<accession>A0A315Z6W8</accession>
<keyword evidence="4 7" id="KW-0812">Transmembrane</keyword>
<dbReference type="PANTHER" id="PTHR40074">
    <property type="entry name" value="O-ACETYLTRANSFERASE WECH"/>
    <property type="match status" value="1"/>
</dbReference>
<organism evidence="9 10">
    <name type="scientific">Sediminitomix flava</name>
    <dbReference type="NCBI Taxonomy" id="379075"/>
    <lineage>
        <taxon>Bacteria</taxon>
        <taxon>Pseudomonadati</taxon>
        <taxon>Bacteroidota</taxon>
        <taxon>Cytophagia</taxon>
        <taxon>Cytophagales</taxon>
        <taxon>Flammeovirgaceae</taxon>
        <taxon>Sediminitomix</taxon>
    </lineage>
</organism>
<comment type="subcellular location">
    <subcellularLocation>
        <location evidence="1">Cell membrane</location>
        <topology evidence="1">Multi-pass membrane protein</topology>
    </subcellularLocation>
</comment>
<gene>
    <name evidence="9" type="ORF">BC781_105246</name>
</gene>
<keyword evidence="9" id="KW-0808">Transferase</keyword>
<feature type="transmembrane region" description="Helical" evidence="7">
    <location>
        <begin position="196"/>
        <end position="213"/>
    </location>
</feature>
<keyword evidence="5 7" id="KW-1133">Transmembrane helix</keyword>
<dbReference type="Pfam" id="PF01757">
    <property type="entry name" value="Acyl_transf_3"/>
    <property type="match status" value="1"/>
</dbReference>
<dbReference type="GO" id="GO:0005886">
    <property type="term" value="C:plasma membrane"/>
    <property type="evidence" value="ECO:0007669"/>
    <property type="project" value="UniProtKB-SubCell"/>
</dbReference>
<proteinExistence type="inferred from homology"/>
<feature type="domain" description="Acyltransferase 3" evidence="8">
    <location>
        <begin position="8"/>
        <end position="342"/>
    </location>
</feature>
<comment type="similarity">
    <text evidence="2">Belongs to the acyltransferase 3 family.</text>
</comment>
<dbReference type="PANTHER" id="PTHR40074:SF2">
    <property type="entry name" value="O-ACETYLTRANSFERASE WECH"/>
    <property type="match status" value="1"/>
</dbReference>
<evidence type="ECO:0000259" key="8">
    <source>
        <dbReference type="Pfam" id="PF01757"/>
    </source>
</evidence>
<dbReference type="RefSeq" id="WP_158281524.1">
    <property type="nucleotide sequence ID" value="NZ_QGDO01000005.1"/>
</dbReference>
<dbReference type="InterPro" id="IPR036259">
    <property type="entry name" value="MFS_trans_sf"/>
</dbReference>
<evidence type="ECO:0000313" key="9">
    <source>
        <dbReference type="EMBL" id="PWJ40178.1"/>
    </source>
</evidence>
<evidence type="ECO:0000256" key="2">
    <source>
        <dbReference type="ARBA" id="ARBA00007400"/>
    </source>
</evidence>
<keyword evidence="6 7" id="KW-0472">Membrane</keyword>
<evidence type="ECO:0000256" key="5">
    <source>
        <dbReference type="ARBA" id="ARBA00022989"/>
    </source>
</evidence>
<feature type="transmembrane region" description="Helical" evidence="7">
    <location>
        <begin position="323"/>
        <end position="342"/>
    </location>
</feature>
<evidence type="ECO:0000256" key="1">
    <source>
        <dbReference type="ARBA" id="ARBA00004651"/>
    </source>
</evidence>
<feature type="transmembrane region" description="Helical" evidence="7">
    <location>
        <begin position="85"/>
        <end position="106"/>
    </location>
</feature>
<evidence type="ECO:0000256" key="7">
    <source>
        <dbReference type="SAM" id="Phobius"/>
    </source>
</evidence>
<feature type="transmembrane region" description="Helical" evidence="7">
    <location>
        <begin position="159"/>
        <end position="176"/>
    </location>
</feature>
<dbReference type="OrthoDB" id="9810469at2"/>
<feature type="transmembrane region" description="Helical" evidence="7">
    <location>
        <begin position="133"/>
        <end position="152"/>
    </location>
</feature>
<evidence type="ECO:0000256" key="3">
    <source>
        <dbReference type="ARBA" id="ARBA00022475"/>
    </source>
</evidence>